<dbReference type="InterPro" id="IPR025965">
    <property type="entry name" value="FlgD/Vpr_Ig-like"/>
</dbReference>
<keyword evidence="4" id="KW-1185">Reference proteome</keyword>
<gene>
    <name evidence="3" type="ORF">FKG94_01080</name>
</gene>
<evidence type="ECO:0000313" key="4">
    <source>
        <dbReference type="Proteomes" id="UP000319732"/>
    </source>
</evidence>
<evidence type="ECO:0000259" key="2">
    <source>
        <dbReference type="Pfam" id="PF13860"/>
    </source>
</evidence>
<dbReference type="EMBL" id="VHSG01000002">
    <property type="protein sequence ID" value="TQV86178.1"/>
    <property type="molecule type" value="Genomic_DNA"/>
</dbReference>
<dbReference type="Proteomes" id="UP000319732">
    <property type="component" value="Unassembled WGS sequence"/>
</dbReference>
<dbReference type="Pfam" id="PF13860">
    <property type="entry name" value="FlgD_ig"/>
    <property type="match status" value="1"/>
</dbReference>
<keyword evidence="1" id="KW-0732">Signal</keyword>
<sequence length="356" mass="39516">MIRLVFSIVFCAVCNAPVCSADTGGGLSLSVGSFNPSTGASVTVTYNVAVPQAVTLRVYDPDQALVRTLLRDVERDQGEHTVSWDGKDDAGTIVPNEAYTFVVEGSKGLLADPWTVSGGVVEDILDAVFDPSDDTVRYDLPQPARVLIRLGVKNGPLYKTLVDWEPRVGGRVTEYWNGRDENQLFDLRAHKDFTALITYVTLPQATVVTFGNKNISYPRYKREVAEGRALKVQRPWRGPAMLLRPANLVPPHWVDAPVPSMKFPDHQEGAPVGERLKVRVDVSDIDRDVLADDQYEIIFYVNDIFFGEAERGHLPFNWVWELHQFPKGRHRLTVNISSAKGMIGVVSRNITVGGKN</sequence>
<reference evidence="3 4" key="1">
    <citation type="submission" date="2019-06" db="EMBL/GenBank/DDBJ databases">
        <title>Whole genome sequence for Cellvibrionaceae sp. R142.</title>
        <authorList>
            <person name="Wang G."/>
        </authorList>
    </citation>
    <scope>NUCLEOTIDE SEQUENCE [LARGE SCALE GENOMIC DNA]</scope>
    <source>
        <strain evidence="3 4">R142</strain>
    </source>
</reference>
<protein>
    <recommendedName>
        <fullName evidence="2">FlgD/Vpr Ig-like domain-containing protein</fullName>
    </recommendedName>
</protein>
<organism evidence="3 4">
    <name type="scientific">Exilibacterium tricleocarpae</name>
    <dbReference type="NCBI Taxonomy" id="2591008"/>
    <lineage>
        <taxon>Bacteria</taxon>
        <taxon>Pseudomonadati</taxon>
        <taxon>Pseudomonadota</taxon>
        <taxon>Gammaproteobacteria</taxon>
        <taxon>Cellvibrionales</taxon>
        <taxon>Cellvibrionaceae</taxon>
        <taxon>Exilibacterium</taxon>
    </lineage>
</organism>
<dbReference type="RefSeq" id="WP_142902330.1">
    <property type="nucleotide sequence ID" value="NZ_ML660087.1"/>
</dbReference>
<dbReference type="AlphaFoldDB" id="A0A545U9N4"/>
<feature type="domain" description="FlgD/Vpr Ig-like" evidence="2">
    <location>
        <begin position="39"/>
        <end position="107"/>
    </location>
</feature>
<dbReference type="OrthoDB" id="5761312at2"/>
<feature type="chain" id="PRO_5021738552" description="FlgD/Vpr Ig-like domain-containing protein" evidence="1">
    <location>
        <begin position="22"/>
        <end position="356"/>
    </location>
</feature>
<accession>A0A545U9N4</accession>
<name>A0A545U9N4_9GAMM</name>
<evidence type="ECO:0000313" key="3">
    <source>
        <dbReference type="EMBL" id="TQV86178.1"/>
    </source>
</evidence>
<evidence type="ECO:0000256" key="1">
    <source>
        <dbReference type="SAM" id="SignalP"/>
    </source>
</evidence>
<comment type="caution">
    <text evidence="3">The sequence shown here is derived from an EMBL/GenBank/DDBJ whole genome shotgun (WGS) entry which is preliminary data.</text>
</comment>
<dbReference type="Gene3D" id="2.60.40.4070">
    <property type="match status" value="1"/>
</dbReference>
<proteinExistence type="predicted"/>
<feature type="signal peptide" evidence="1">
    <location>
        <begin position="1"/>
        <end position="21"/>
    </location>
</feature>